<evidence type="ECO:0000256" key="1">
    <source>
        <dbReference type="SAM" id="MobiDB-lite"/>
    </source>
</evidence>
<evidence type="ECO:0000313" key="3">
    <source>
        <dbReference type="Proteomes" id="UP001500665"/>
    </source>
</evidence>
<sequence>MTSPAVATGQGDGQRDTAAVGQDVVLGARPSAVDRAPAGFGPPFKALMCELSLPRPRPVQLPSGVQLHQQGLVQGVPHAGLVPVPQPAPTGHARAEPQLTGQELPADPGVQHEQDPAQDFAVVQPVTARMVSAPLDLRQQRLDPLPQPVGNDPRGLLALPHGPTTQQGVTCCREIEAFCYEL</sequence>
<accession>A0ABN1RVU1</accession>
<dbReference type="Proteomes" id="UP001500665">
    <property type="component" value="Unassembled WGS sequence"/>
</dbReference>
<dbReference type="EMBL" id="BAAAHH010000038">
    <property type="protein sequence ID" value="GAA0965541.1"/>
    <property type="molecule type" value="Genomic_DNA"/>
</dbReference>
<protein>
    <submittedName>
        <fullName evidence="2">Uncharacterized protein</fullName>
    </submittedName>
</protein>
<name>A0ABN1RVU1_9ACTN</name>
<evidence type="ECO:0000313" key="2">
    <source>
        <dbReference type="EMBL" id="GAA0965541.1"/>
    </source>
</evidence>
<keyword evidence="3" id="KW-1185">Reference proteome</keyword>
<feature type="region of interest" description="Disordered" evidence="1">
    <location>
        <begin position="1"/>
        <end position="21"/>
    </location>
</feature>
<reference evidence="2 3" key="1">
    <citation type="journal article" date="2019" name="Int. J. Syst. Evol. Microbiol.">
        <title>The Global Catalogue of Microorganisms (GCM) 10K type strain sequencing project: providing services to taxonomists for standard genome sequencing and annotation.</title>
        <authorList>
            <consortium name="The Broad Institute Genomics Platform"/>
            <consortium name="The Broad Institute Genome Sequencing Center for Infectious Disease"/>
            <person name="Wu L."/>
            <person name="Ma J."/>
        </authorList>
    </citation>
    <scope>NUCLEOTIDE SEQUENCE [LARGE SCALE GENOMIC DNA]</scope>
    <source>
        <strain evidence="2 3">JCM 10696</strain>
    </source>
</reference>
<gene>
    <name evidence="2" type="ORF">GCM10009550_65990</name>
</gene>
<comment type="caution">
    <text evidence="2">The sequence shown here is derived from an EMBL/GenBank/DDBJ whole genome shotgun (WGS) entry which is preliminary data.</text>
</comment>
<proteinExistence type="predicted"/>
<organism evidence="2 3">
    <name type="scientific">Actinocorallia libanotica</name>
    <dbReference type="NCBI Taxonomy" id="46162"/>
    <lineage>
        <taxon>Bacteria</taxon>
        <taxon>Bacillati</taxon>
        <taxon>Actinomycetota</taxon>
        <taxon>Actinomycetes</taxon>
        <taxon>Streptosporangiales</taxon>
        <taxon>Thermomonosporaceae</taxon>
        <taxon>Actinocorallia</taxon>
    </lineage>
</organism>